<comment type="caution">
    <text evidence="2">The sequence shown here is derived from an EMBL/GenBank/DDBJ whole genome shotgun (WGS) entry which is preliminary data.</text>
</comment>
<feature type="compositionally biased region" description="Polar residues" evidence="1">
    <location>
        <begin position="221"/>
        <end position="238"/>
    </location>
</feature>
<dbReference type="InParanoid" id="A0A423W0M1"/>
<sequence length="637" mass="70376">MALLTDQEFNDRKVEAQRVVAGRTQLAQAIRDKAQQWIGKLRQKNYDNEIPSNWFTPYRVLTRTIDKSSELCAAAFVAIEAMQEDRGTFPRFKVHNKELDFPYSETASALNDDLREHRYWAQFCVPPPQTSSPISKTAAGKRKALTSSRPQPPDTASSENSTMSPPHYPSSTGTEHSDLLTRYQYSSEGPSEEALPSSFDAGQASSAWRSSRTSGHRLAPSRTSAPVPSMSSDPHQQAPITDAANALPRVQQPKKETQQVASSSSSTLGKSTARSYLGASAVVKSPTRGTPSGPPSMSSATLGQSGTPKLARNHWTFAPASHARMTRPPSNLHQPSYAAPSQEIRSQYRENMVPAKRRARESATDRRENPTRMTPTGGQQGAYPACETHVLVPSVDYIKSLAPEERKQIKSLRVLRPAVGEVIFTEPIDLSRDEILENVAGKLVRVMSSTTVTLLHGSIIGYPIDESWRHPLLSSFAFVCHKNAERLEVDMNDHLDALRGKLGAWEFELSPQSLSEMDSVQPGHHKDMPSKLTTDQQRRKLHGGAGGHECNAVSSWWHIVKHISLVYLRYAPGIAGNIDQQLVQIVGVTRYNEATKTRYLVAAAFETYSAVRFSAMKMECSDTAELWDMGVLESPRG</sequence>
<dbReference type="SUPFAM" id="SSF82215">
    <property type="entry name" value="C-terminal autoproteolytic domain of nucleoporin nup98"/>
    <property type="match status" value="1"/>
</dbReference>
<organism evidence="2 3">
    <name type="scientific">Cytospora leucostoma</name>
    <dbReference type="NCBI Taxonomy" id="1230097"/>
    <lineage>
        <taxon>Eukaryota</taxon>
        <taxon>Fungi</taxon>
        <taxon>Dikarya</taxon>
        <taxon>Ascomycota</taxon>
        <taxon>Pezizomycotina</taxon>
        <taxon>Sordariomycetes</taxon>
        <taxon>Sordariomycetidae</taxon>
        <taxon>Diaporthales</taxon>
        <taxon>Cytosporaceae</taxon>
        <taxon>Cytospora</taxon>
    </lineage>
</organism>
<dbReference type="InterPro" id="IPR036903">
    <property type="entry name" value="Nup98_auto-Pept-S59_dom_sf"/>
</dbReference>
<evidence type="ECO:0000313" key="3">
    <source>
        <dbReference type="Proteomes" id="UP000285146"/>
    </source>
</evidence>
<evidence type="ECO:0000313" key="2">
    <source>
        <dbReference type="EMBL" id="ROV96884.1"/>
    </source>
</evidence>
<proteinExistence type="predicted"/>
<feature type="region of interest" description="Disordered" evidence="1">
    <location>
        <begin position="250"/>
        <end position="309"/>
    </location>
</feature>
<keyword evidence="3" id="KW-1185">Reference proteome</keyword>
<dbReference type="EMBL" id="LKEB01000066">
    <property type="protein sequence ID" value="ROV96884.1"/>
    <property type="molecule type" value="Genomic_DNA"/>
</dbReference>
<reference evidence="2 3" key="1">
    <citation type="submission" date="2015-09" db="EMBL/GenBank/DDBJ databases">
        <title>Host preference determinants of Valsa canker pathogens revealed by comparative genomics.</title>
        <authorList>
            <person name="Yin Z."/>
            <person name="Huang L."/>
        </authorList>
    </citation>
    <scope>NUCLEOTIDE SEQUENCE [LARGE SCALE GENOMIC DNA]</scope>
    <source>
        <strain evidence="2 3">SXYLt</strain>
    </source>
</reference>
<gene>
    <name evidence="2" type="ORF">VPNG_09254</name>
</gene>
<name>A0A423W0M1_9PEZI</name>
<dbReference type="AlphaFoldDB" id="A0A423W0M1"/>
<feature type="compositionally biased region" description="Polar residues" evidence="1">
    <location>
        <begin position="203"/>
        <end position="213"/>
    </location>
</feature>
<accession>A0A423W0M1</accession>
<feature type="compositionally biased region" description="Low complexity" evidence="1">
    <location>
        <begin position="285"/>
        <end position="299"/>
    </location>
</feature>
<feature type="compositionally biased region" description="Basic and acidic residues" evidence="1">
    <location>
        <begin position="360"/>
        <end position="370"/>
    </location>
</feature>
<protein>
    <submittedName>
        <fullName evidence="2">Uncharacterized protein</fullName>
    </submittedName>
</protein>
<feature type="region of interest" description="Disordered" evidence="1">
    <location>
        <begin position="128"/>
        <end position="238"/>
    </location>
</feature>
<dbReference type="Gene3D" id="3.30.1610.10">
    <property type="entry name" value="Peptidase S59, nucleoporin"/>
    <property type="match status" value="1"/>
</dbReference>
<dbReference type="Proteomes" id="UP000285146">
    <property type="component" value="Unassembled WGS sequence"/>
</dbReference>
<feature type="compositionally biased region" description="Polar residues" evidence="1">
    <location>
        <begin position="145"/>
        <end position="174"/>
    </location>
</feature>
<feature type="region of interest" description="Disordered" evidence="1">
    <location>
        <begin position="323"/>
        <end position="382"/>
    </location>
</feature>
<evidence type="ECO:0000256" key="1">
    <source>
        <dbReference type="SAM" id="MobiDB-lite"/>
    </source>
</evidence>